<gene>
    <name evidence="1" type="ORF">ACCO45_012484</name>
</gene>
<keyword evidence="2" id="KW-1185">Reference proteome</keyword>
<evidence type="ECO:0000313" key="2">
    <source>
        <dbReference type="Proteomes" id="UP001638806"/>
    </source>
</evidence>
<organism evidence="1 2">
    <name type="scientific">Purpureocillium lilacinum</name>
    <name type="common">Paecilomyces lilacinus</name>
    <dbReference type="NCBI Taxonomy" id="33203"/>
    <lineage>
        <taxon>Eukaryota</taxon>
        <taxon>Fungi</taxon>
        <taxon>Dikarya</taxon>
        <taxon>Ascomycota</taxon>
        <taxon>Pezizomycotina</taxon>
        <taxon>Sordariomycetes</taxon>
        <taxon>Hypocreomycetidae</taxon>
        <taxon>Hypocreales</taxon>
        <taxon>Ophiocordycipitaceae</taxon>
        <taxon>Purpureocillium</taxon>
    </lineage>
</organism>
<protein>
    <submittedName>
        <fullName evidence="1">Uncharacterized protein</fullName>
    </submittedName>
</protein>
<dbReference type="EMBL" id="JBGNUJ010000012">
    <property type="protein sequence ID" value="KAL3952541.1"/>
    <property type="molecule type" value="Genomic_DNA"/>
</dbReference>
<accession>A0ACC4DAR4</accession>
<evidence type="ECO:0000313" key="1">
    <source>
        <dbReference type="EMBL" id="KAL3952541.1"/>
    </source>
</evidence>
<sequence>MQFKLSLFSVVLSTQLFPAVYGTGINCDGSSSCGFAPSGTAGKLANLLSGVNPSRWYSNGEQIGCSGNSAAPVCAFLQKSGGASGATIKQQAHYIPDHGCGKCGSVPLNHPQETTLKMESLPSTSSTTTTARLGHSVSRRSHWMG</sequence>
<comment type="caution">
    <text evidence="1">The sequence shown here is derived from an EMBL/GenBank/DDBJ whole genome shotgun (WGS) entry which is preliminary data.</text>
</comment>
<dbReference type="Proteomes" id="UP001638806">
    <property type="component" value="Unassembled WGS sequence"/>
</dbReference>
<proteinExistence type="predicted"/>
<name>A0ACC4DAR4_PURLI</name>
<reference evidence="1" key="1">
    <citation type="submission" date="2024-12" db="EMBL/GenBank/DDBJ databases">
        <title>Comparative genomics and development of molecular markers within Purpureocillium lilacinum and among Purpureocillium species.</title>
        <authorList>
            <person name="Yeh Z.-Y."/>
            <person name="Ni N.-T."/>
            <person name="Lo P.-H."/>
            <person name="Mushyakhwo K."/>
            <person name="Lin C.-F."/>
            <person name="Nai Y.-S."/>
        </authorList>
    </citation>
    <scope>NUCLEOTIDE SEQUENCE</scope>
    <source>
        <strain evidence="1">NCHU-NPUST-175</strain>
    </source>
</reference>